<dbReference type="AlphaFoldDB" id="A0A7U9KQK7"/>
<dbReference type="Proteomes" id="UP000287830">
    <property type="component" value="Unassembled WGS sequence"/>
</dbReference>
<sequence>MAVADRPLDPATADASDWVCAHVFQDTCHDALLTGCLRPLVKELSADGLLHRYFFLRYWEGGPHVRMRFLPTGTAASREVRQRVATAVGAFLRDHPAPDTVDRTRYAGLAGELAALEDLSEHDREVRPNNTVEFLPYLREHAVYGHGPAMAATEQHFHESSELALALIAAGTTGQQRAAIALDLMLAVLALCDKLRAQWVDSGQPLIPFAEGTEPAATEEHYLARREHLRERALRVWQLAPDPTGATPQAHWLRSLRTLRDRLSDWEDAGAFTSDWARSPLNQGGPDLAALPHPATTLILLRCAHLVNNRLGLTLSEENHLRFLAGRIVTDLPSLPVR</sequence>
<dbReference type="OrthoDB" id="3607295at2"/>
<gene>
    <name evidence="2" type="ORF">OEIGOIKO_00671</name>
</gene>
<protein>
    <recommendedName>
        <fullName evidence="1">Thiopeptide-type bacteriocin biosynthesis domain-containing protein</fullName>
    </recommendedName>
</protein>
<dbReference type="EMBL" id="BHZC01000001">
    <property type="protein sequence ID" value="GCD32953.1"/>
    <property type="molecule type" value="Genomic_DNA"/>
</dbReference>
<evidence type="ECO:0000313" key="2">
    <source>
        <dbReference type="EMBL" id="GCD32953.1"/>
    </source>
</evidence>
<dbReference type="Pfam" id="PF14028">
    <property type="entry name" value="Lant_dehydr_C"/>
    <property type="match status" value="1"/>
</dbReference>
<name>A0A7U9KQK7_9ACTN</name>
<dbReference type="InterPro" id="IPR023809">
    <property type="entry name" value="Thiopep_bacteriocin_synth_dom"/>
</dbReference>
<dbReference type="GeneID" id="95619728"/>
<proteinExistence type="predicted"/>
<dbReference type="RefSeq" id="WP_125043512.1">
    <property type="nucleotide sequence ID" value="NZ_BHZC01000001.1"/>
</dbReference>
<comment type="caution">
    <text evidence="2">The sequence shown here is derived from an EMBL/GenBank/DDBJ whole genome shotgun (WGS) entry which is preliminary data.</text>
</comment>
<evidence type="ECO:0000313" key="3">
    <source>
        <dbReference type="Proteomes" id="UP000287830"/>
    </source>
</evidence>
<feature type="domain" description="Thiopeptide-type bacteriocin biosynthesis" evidence="1">
    <location>
        <begin position="18"/>
        <end position="326"/>
    </location>
</feature>
<organism evidence="2 3">
    <name type="scientific">Streptomyces chrestomyceticus JCM 4735</name>
    <dbReference type="NCBI Taxonomy" id="1306181"/>
    <lineage>
        <taxon>Bacteria</taxon>
        <taxon>Bacillati</taxon>
        <taxon>Actinomycetota</taxon>
        <taxon>Actinomycetes</taxon>
        <taxon>Kitasatosporales</taxon>
        <taxon>Streptomycetaceae</taxon>
        <taxon>Streptomyces</taxon>
    </lineage>
</organism>
<reference evidence="2 3" key="1">
    <citation type="submission" date="2018-11" db="EMBL/GenBank/DDBJ databases">
        <title>Whole genome sequence of Streptomyces chrestomyceticus NBRC 13444(T).</title>
        <authorList>
            <person name="Komaki H."/>
            <person name="Tamura T."/>
        </authorList>
    </citation>
    <scope>NUCLEOTIDE SEQUENCE [LARGE SCALE GENOMIC DNA]</scope>
    <source>
        <strain evidence="2 3">NBRC 13444</strain>
    </source>
</reference>
<accession>A0A7U9KQK7</accession>
<evidence type="ECO:0000259" key="1">
    <source>
        <dbReference type="Pfam" id="PF14028"/>
    </source>
</evidence>